<dbReference type="NCBIfam" id="TIGR01879">
    <property type="entry name" value="hydantase"/>
    <property type="match status" value="1"/>
</dbReference>
<dbReference type="Proteomes" id="UP000001025">
    <property type="component" value="Chromosome"/>
</dbReference>
<accession>Q7UHC4</accession>
<reference evidence="4 5" key="1">
    <citation type="journal article" date="2003" name="Proc. Natl. Acad. Sci. U.S.A.">
        <title>Complete genome sequence of the marine planctomycete Pirellula sp. strain 1.</title>
        <authorList>
            <person name="Gloeckner F.O."/>
            <person name="Kube M."/>
            <person name="Bauer M."/>
            <person name="Teeling H."/>
            <person name="Lombardot T."/>
            <person name="Ludwig W."/>
            <person name="Gade D."/>
            <person name="Beck A."/>
            <person name="Borzym K."/>
            <person name="Heitmann K."/>
            <person name="Rabus R."/>
            <person name="Schlesner H."/>
            <person name="Amann R."/>
            <person name="Reinhardt R."/>
        </authorList>
    </citation>
    <scope>NUCLEOTIDE SEQUENCE [LARGE SCALE GENOMIC DNA]</scope>
    <source>
        <strain evidence="5">DSM 10527 / NCIMB 13988 / SH1</strain>
    </source>
</reference>
<dbReference type="PIRSF" id="PIRSF001235">
    <property type="entry name" value="Amidase_carbamoylase"/>
    <property type="match status" value="1"/>
</dbReference>
<evidence type="ECO:0000313" key="5">
    <source>
        <dbReference type="Proteomes" id="UP000001025"/>
    </source>
</evidence>
<dbReference type="EC" id="3.5.1.87" evidence="4"/>
<evidence type="ECO:0000259" key="3">
    <source>
        <dbReference type="Pfam" id="PF07687"/>
    </source>
</evidence>
<dbReference type="AlphaFoldDB" id="Q7UHC4"/>
<evidence type="ECO:0000256" key="2">
    <source>
        <dbReference type="ARBA" id="ARBA00022801"/>
    </source>
</evidence>
<dbReference type="PANTHER" id="PTHR32494">
    <property type="entry name" value="ALLANTOATE DEIMINASE-RELATED"/>
    <property type="match status" value="1"/>
</dbReference>
<dbReference type="OrthoDB" id="9808195at2"/>
<sequence>MERIRWNDCSSKRHRHEPRVAIAHAARSVRRRAAVAGSGLIAMQVNLERIKADILELSQIGRNSEDHGIYRMAFTDADIAGKRWLIDRIETAGLPSSIDGAANISATLTGTSDLPRVLVGSHIDTVPCAGALDGTLGVVAGLECLRCLKESGVQPDRTIELVAFSDEEGRFGGMFGSQSVCGQINPEMIATMTDMNGVRLQEEMSRHGYDPVAALDAARDPESLHCYLEMHIEQGPVLDRLHKSVGVVDQITGLFTWSVRLKGEANHAGTTPMDMRHDAFMGLADFAHEVPRILEENGSDRSRATIGKAQILPGATNTVPGLVEFALDVRDTSMDVLEDLADAFRKALSAIARRRSLMFEFEQKSLISPVECGDQIVKTIQQQAEKLQLDYEIMPSGAAHDAQIMGRMIPVGMIFVPSKSGQSHSPAEWTAWQDIEAGANVLLHSLIKMSSKPD</sequence>
<dbReference type="NCBIfam" id="NF006771">
    <property type="entry name" value="PRK09290.1-5"/>
    <property type="match status" value="1"/>
</dbReference>
<keyword evidence="2 4" id="KW-0378">Hydrolase</keyword>
<dbReference type="Pfam" id="PF01546">
    <property type="entry name" value="Peptidase_M20"/>
    <property type="match status" value="1"/>
</dbReference>
<dbReference type="GO" id="GO:0050538">
    <property type="term" value="F:N-carbamoyl-L-amino-acid hydrolase activity"/>
    <property type="evidence" value="ECO:0007669"/>
    <property type="project" value="UniProtKB-EC"/>
</dbReference>
<dbReference type="InterPro" id="IPR011650">
    <property type="entry name" value="Peptidase_M20_dimer"/>
</dbReference>
<dbReference type="KEGG" id="rba:RB13304"/>
<dbReference type="PANTHER" id="PTHR32494:SF5">
    <property type="entry name" value="ALLANTOATE AMIDOHYDROLASE"/>
    <property type="match status" value="1"/>
</dbReference>
<keyword evidence="5" id="KW-1185">Reference proteome</keyword>
<comment type="similarity">
    <text evidence="1">Belongs to the peptidase M20 family.</text>
</comment>
<protein>
    <submittedName>
        <fullName evidence="4">Probable N-carbamyl-L-amino acid amidohydrolase</fullName>
        <ecNumber evidence="4">3.5.1.87</ecNumber>
    </submittedName>
</protein>
<dbReference type="PATRIC" id="fig|243090.15.peg.6444"/>
<dbReference type="EnsemblBacteria" id="CAD78049">
    <property type="protein sequence ID" value="CAD78049"/>
    <property type="gene ID" value="RB13304"/>
</dbReference>
<proteinExistence type="inferred from homology"/>
<dbReference type="InterPro" id="IPR010158">
    <property type="entry name" value="Amidase_Cbmase"/>
</dbReference>
<feature type="domain" description="Peptidase M20 dimerisation" evidence="3">
    <location>
        <begin position="253"/>
        <end position="353"/>
    </location>
</feature>
<name>Q7UHC4_RHOBA</name>
<dbReference type="SUPFAM" id="SSF53187">
    <property type="entry name" value="Zn-dependent exopeptidases"/>
    <property type="match status" value="1"/>
</dbReference>
<dbReference type="GO" id="GO:0000256">
    <property type="term" value="P:allantoin catabolic process"/>
    <property type="evidence" value="ECO:0000318"/>
    <property type="project" value="GO_Central"/>
</dbReference>
<dbReference type="InterPro" id="IPR001261">
    <property type="entry name" value="ArgE/DapE_CS"/>
</dbReference>
<dbReference type="Pfam" id="PF07687">
    <property type="entry name" value="M20_dimer"/>
    <property type="match status" value="1"/>
</dbReference>
<dbReference type="EMBL" id="BX294156">
    <property type="protein sequence ID" value="CAD78049.1"/>
    <property type="molecule type" value="Genomic_DNA"/>
</dbReference>
<dbReference type="Gene3D" id="3.30.70.360">
    <property type="match status" value="1"/>
</dbReference>
<dbReference type="eggNOG" id="COG0624">
    <property type="taxonomic scope" value="Bacteria"/>
</dbReference>
<dbReference type="CDD" id="cd03884">
    <property type="entry name" value="M20_bAS"/>
    <property type="match status" value="1"/>
</dbReference>
<dbReference type="GO" id="GO:0047652">
    <property type="term" value="F:allantoate deiminase activity"/>
    <property type="evidence" value="ECO:0000318"/>
    <property type="project" value="GO_Central"/>
</dbReference>
<gene>
    <name evidence="4" type="primary">amaB</name>
    <name evidence="4" type="ordered locus">RB13304</name>
</gene>
<dbReference type="Gene3D" id="3.40.630.10">
    <property type="entry name" value="Zn peptidases"/>
    <property type="match status" value="1"/>
</dbReference>
<dbReference type="InterPro" id="IPR036264">
    <property type="entry name" value="Bact_exopeptidase_dim_dom"/>
</dbReference>
<dbReference type="STRING" id="243090.RB13304"/>
<dbReference type="FunCoup" id="Q7UHC4">
    <property type="interactions" value="194"/>
</dbReference>
<evidence type="ECO:0000256" key="1">
    <source>
        <dbReference type="ARBA" id="ARBA00006153"/>
    </source>
</evidence>
<dbReference type="HOGENOM" id="CLU_024588_6_0_0"/>
<dbReference type="SUPFAM" id="SSF55031">
    <property type="entry name" value="Bacterial exopeptidase dimerisation domain"/>
    <property type="match status" value="1"/>
</dbReference>
<dbReference type="InterPro" id="IPR002933">
    <property type="entry name" value="Peptidase_M20"/>
</dbReference>
<dbReference type="InParanoid" id="Q7UHC4"/>
<organism evidence="4 5">
    <name type="scientific">Rhodopirellula baltica (strain DSM 10527 / NCIMB 13988 / SH1)</name>
    <dbReference type="NCBI Taxonomy" id="243090"/>
    <lineage>
        <taxon>Bacteria</taxon>
        <taxon>Pseudomonadati</taxon>
        <taxon>Planctomycetota</taxon>
        <taxon>Planctomycetia</taxon>
        <taxon>Pirellulales</taxon>
        <taxon>Pirellulaceae</taxon>
        <taxon>Rhodopirellula</taxon>
    </lineage>
</organism>
<evidence type="ECO:0000313" key="4">
    <source>
        <dbReference type="EMBL" id="CAD78049.1"/>
    </source>
</evidence>
<dbReference type="PROSITE" id="PS00758">
    <property type="entry name" value="ARGE_DAPE_CPG2_1"/>
    <property type="match status" value="1"/>
</dbReference>